<protein>
    <recommendedName>
        <fullName evidence="3">Acyl-CoA dehydrogenase/oxidase N-terminal domain-containing protein</fullName>
    </recommendedName>
</protein>
<keyword evidence="2" id="KW-1185">Reference proteome</keyword>
<accession>W4M9H7</accession>
<dbReference type="Proteomes" id="UP000019140">
    <property type="component" value="Unassembled WGS sequence"/>
</dbReference>
<dbReference type="Gene3D" id="1.10.540.10">
    <property type="entry name" value="Acyl-CoA dehydrogenase/oxidase, N-terminal domain"/>
    <property type="match status" value="1"/>
</dbReference>
<dbReference type="AlphaFoldDB" id="W4M9H7"/>
<comment type="caution">
    <text evidence="1">The sequence shown here is derived from an EMBL/GenBank/DDBJ whole genome shotgun (WGS) entry which is preliminary data.</text>
</comment>
<organism evidence="1 2">
    <name type="scientific">Candidatus Entotheonella gemina</name>
    <dbReference type="NCBI Taxonomy" id="1429439"/>
    <lineage>
        <taxon>Bacteria</taxon>
        <taxon>Pseudomonadati</taxon>
        <taxon>Nitrospinota/Tectimicrobiota group</taxon>
        <taxon>Candidatus Tectimicrobiota</taxon>
        <taxon>Candidatus Entotheonellia</taxon>
        <taxon>Candidatus Entotheonellales</taxon>
        <taxon>Candidatus Entotheonellaceae</taxon>
        <taxon>Candidatus Entotheonella</taxon>
    </lineage>
</organism>
<reference evidence="1 2" key="1">
    <citation type="journal article" date="2014" name="Nature">
        <title>An environmental bacterial taxon with a large and distinct metabolic repertoire.</title>
        <authorList>
            <person name="Wilson M.C."/>
            <person name="Mori T."/>
            <person name="Ruckert C."/>
            <person name="Uria A.R."/>
            <person name="Helf M.J."/>
            <person name="Takada K."/>
            <person name="Gernert C."/>
            <person name="Steffens U.A."/>
            <person name="Heycke N."/>
            <person name="Schmitt S."/>
            <person name="Rinke C."/>
            <person name="Helfrich E.J."/>
            <person name="Brachmann A.O."/>
            <person name="Gurgui C."/>
            <person name="Wakimoto T."/>
            <person name="Kracht M."/>
            <person name="Crusemann M."/>
            <person name="Hentschel U."/>
            <person name="Abe I."/>
            <person name="Matsunaga S."/>
            <person name="Kalinowski J."/>
            <person name="Takeyama H."/>
            <person name="Piel J."/>
        </authorList>
    </citation>
    <scope>NUCLEOTIDE SEQUENCE [LARGE SCALE GENOMIC DNA]</scope>
    <source>
        <strain evidence="2">TSY2</strain>
    </source>
</reference>
<dbReference type="EMBL" id="AZHX01000594">
    <property type="protein sequence ID" value="ETX06815.1"/>
    <property type="molecule type" value="Genomic_DNA"/>
</dbReference>
<dbReference type="HOGENOM" id="CLU_2394305_0_0_7"/>
<sequence length="93" mass="10989">MMSDLEALRHDIREWLEHYAPKALMGYRRRDELYWGGRRPELPHPDSKRWCEMCAERGLTTPTWPVEYGVAGSAGRRSAFGMRSYSGWPCRYH</sequence>
<dbReference type="GO" id="GO:0050660">
    <property type="term" value="F:flavin adenine dinucleotide binding"/>
    <property type="evidence" value="ECO:0007669"/>
    <property type="project" value="InterPro"/>
</dbReference>
<name>W4M9H7_9BACT</name>
<evidence type="ECO:0000313" key="2">
    <source>
        <dbReference type="Proteomes" id="UP000019140"/>
    </source>
</evidence>
<proteinExistence type="predicted"/>
<evidence type="ECO:0000313" key="1">
    <source>
        <dbReference type="EMBL" id="ETX06815.1"/>
    </source>
</evidence>
<dbReference type="InterPro" id="IPR037069">
    <property type="entry name" value="AcylCoA_DH/ox_N_sf"/>
</dbReference>
<dbReference type="GO" id="GO:0016627">
    <property type="term" value="F:oxidoreductase activity, acting on the CH-CH group of donors"/>
    <property type="evidence" value="ECO:0007669"/>
    <property type="project" value="InterPro"/>
</dbReference>
<evidence type="ECO:0008006" key="3">
    <source>
        <dbReference type="Google" id="ProtNLM"/>
    </source>
</evidence>
<gene>
    <name evidence="1" type="ORF">ETSY2_14850</name>
</gene>